<gene>
    <name evidence="2" type="ORF">HNR48_003942</name>
</gene>
<feature type="domain" description="PAS" evidence="1">
    <location>
        <begin position="31"/>
        <end position="56"/>
    </location>
</feature>
<dbReference type="PROSITE" id="PS50112">
    <property type="entry name" value="PAS"/>
    <property type="match status" value="1"/>
</dbReference>
<dbReference type="AlphaFoldDB" id="A0A7X0JXR1"/>
<sequence>MILTRNGGLKIQLRNSEVELAEDDLIVSKTDVTGRITYINRTFMRISGFLEKELIGVQHNVIRHPDMPRGVFRKMWADLKENNEFFGYVKNLCRDGSYYWVFANVTPDYDESGNLRGYYSVRRKPGREAIKLVEDFYAKMREEEKIGDKKSAPDRSWKIIDEFLEGNSTTYNRFMVELDADRGQSL</sequence>
<dbReference type="InterPro" id="IPR013655">
    <property type="entry name" value="PAS_fold_3"/>
</dbReference>
<proteinExistence type="predicted"/>
<keyword evidence="3" id="KW-1185">Reference proteome</keyword>
<dbReference type="InParanoid" id="A0A7X0JXR1"/>
<accession>A0A7X0JXR1</accession>
<dbReference type="Proteomes" id="UP000528457">
    <property type="component" value="Unassembled WGS sequence"/>
</dbReference>
<dbReference type="RefSeq" id="WP_166843360.1">
    <property type="nucleotide sequence ID" value="NZ_JAAONY010000004.1"/>
</dbReference>
<dbReference type="CDD" id="cd00130">
    <property type="entry name" value="PAS"/>
    <property type="match status" value="1"/>
</dbReference>
<dbReference type="NCBIfam" id="TIGR00229">
    <property type="entry name" value="sensory_box"/>
    <property type="match status" value="1"/>
</dbReference>
<organism evidence="2 3">
    <name type="scientific">Pseudoteredinibacter isoporae</name>
    <dbReference type="NCBI Taxonomy" id="570281"/>
    <lineage>
        <taxon>Bacteria</taxon>
        <taxon>Pseudomonadati</taxon>
        <taxon>Pseudomonadota</taxon>
        <taxon>Gammaproteobacteria</taxon>
        <taxon>Cellvibrionales</taxon>
        <taxon>Cellvibrionaceae</taxon>
        <taxon>Pseudoteredinibacter</taxon>
    </lineage>
</organism>
<dbReference type="Gene3D" id="3.30.450.20">
    <property type="entry name" value="PAS domain"/>
    <property type="match status" value="1"/>
</dbReference>
<evidence type="ECO:0000313" key="2">
    <source>
        <dbReference type="EMBL" id="MBB6523628.1"/>
    </source>
</evidence>
<comment type="caution">
    <text evidence="2">The sequence shown here is derived from an EMBL/GenBank/DDBJ whole genome shotgun (WGS) entry which is preliminary data.</text>
</comment>
<dbReference type="Pfam" id="PF08447">
    <property type="entry name" value="PAS_3"/>
    <property type="match status" value="1"/>
</dbReference>
<name>A0A7X0JXR1_9GAMM</name>
<reference evidence="2 3" key="1">
    <citation type="submission" date="2020-08" db="EMBL/GenBank/DDBJ databases">
        <title>Genomic Encyclopedia of Type Strains, Phase IV (KMG-IV): sequencing the most valuable type-strain genomes for metagenomic binning, comparative biology and taxonomic classification.</title>
        <authorList>
            <person name="Goeker M."/>
        </authorList>
    </citation>
    <scope>NUCLEOTIDE SEQUENCE [LARGE SCALE GENOMIC DNA]</scope>
    <source>
        <strain evidence="2 3">DSM 22368</strain>
    </source>
</reference>
<dbReference type="EMBL" id="JACHHT010000004">
    <property type="protein sequence ID" value="MBB6523628.1"/>
    <property type="molecule type" value="Genomic_DNA"/>
</dbReference>
<evidence type="ECO:0000259" key="1">
    <source>
        <dbReference type="PROSITE" id="PS50112"/>
    </source>
</evidence>
<dbReference type="InterPro" id="IPR000014">
    <property type="entry name" value="PAS"/>
</dbReference>
<protein>
    <submittedName>
        <fullName evidence="2">PAS domain S-box-containing protein</fullName>
    </submittedName>
</protein>
<dbReference type="SUPFAM" id="SSF55785">
    <property type="entry name" value="PYP-like sensor domain (PAS domain)"/>
    <property type="match status" value="1"/>
</dbReference>
<dbReference type="InterPro" id="IPR035965">
    <property type="entry name" value="PAS-like_dom_sf"/>
</dbReference>
<evidence type="ECO:0000313" key="3">
    <source>
        <dbReference type="Proteomes" id="UP000528457"/>
    </source>
</evidence>